<gene>
    <name evidence="1" type="ORF">TrRE_jg2489</name>
</gene>
<name>A0A9W7DRY4_9STRA</name>
<organism evidence="1 2">
    <name type="scientific">Triparma retinervis</name>
    <dbReference type="NCBI Taxonomy" id="2557542"/>
    <lineage>
        <taxon>Eukaryota</taxon>
        <taxon>Sar</taxon>
        <taxon>Stramenopiles</taxon>
        <taxon>Ochrophyta</taxon>
        <taxon>Bolidophyceae</taxon>
        <taxon>Parmales</taxon>
        <taxon>Triparmaceae</taxon>
        <taxon>Triparma</taxon>
    </lineage>
</organism>
<evidence type="ECO:0000313" key="2">
    <source>
        <dbReference type="Proteomes" id="UP001165082"/>
    </source>
</evidence>
<keyword evidence="2" id="KW-1185">Reference proteome</keyword>
<protein>
    <submittedName>
        <fullName evidence="1">Uncharacterized protein</fullName>
    </submittedName>
</protein>
<dbReference type="AlphaFoldDB" id="A0A9W7DRY4"/>
<dbReference type="Proteomes" id="UP001165082">
    <property type="component" value="Unassembled WGS sequence"/>
</dbReference>
<comment type="caution">
    <text evidence="1">The sequence shown here is derived from an EMBL/GenBank/DDBJ whole genome shotgun (WGS) entry which is preliminary data.</text>
</comment>
<dbReference type="EMBL" id="BRXZ01002082">
    <property type="protein sequence ID" value="GMH54019.1"/>
    <property type="molecule type" value="Genomic_DNA"/>
</dbReference>
<reference evidence="1" key="1">
    <citation type="submission" date="2022-07" db="EMBL/GenBank/DDBJ databases">
        <title>Genome analysis of Parmales, a sister group of diatoms, reveals the evolutionary specialization of diatoms from phago-mixotrophs to photoautotrophs.</title>
        <authorList>
            <person name="Ban H."/>
            <person name="Sato S."/>
            <person name="Yoshikawa S."/>
            <person name="Kazumasa Y."/>
            <person name="Nakamura Y."/>
            <person name="Ichinomiya M."/>
            <person name="Saitoh K."/>
            <person name="Sato N."/>
            <person name="Blanc-Mathieu R."/>
            <person name="Endo H."/>
            <person name="Kuwata A."/>
            <person name="Ogata H."/>
        </authorList>
    </citation>
    <scope>NUCLEOTIDE SEQUENCE</scope>
</reference>
<feature type="non-terminal residue" evidence="1">
    <location>
        <position position="101"/>
    </location>
</feature>
<evidence type="ECO:0000313" key="1">
    <source>
        <dbReference type="EMBL" id="GMH54019.1"/>
    </source>
</evidence>
<proteinExistence type="predicted"/>
<sequence length="101" mass="11311">MLRSHSVLTGCIKRRLAARHAAVTPESTETIKSIAALLKHWFLCYLRIKDALVFVESGECRHPLDSLWSERAPFKSNLTNCGKRGDGYTKLFKAEAYSGQG</sequence>
<accession>A0A9W7DRY4</accession>
<dbReference type="OrthoDB" id="41849at2759"/>